<protein>
    <submittedName>
        <fullName evidence="1">Magnetosome protein Mad28</fullName>
    </submittedName>
</protein>
<dbReference type="InterPro" id="IPR043129">
    <property type="entry name" value="ATPase_NBD"/>
</dbReference>
<name>A0A142BTT3_9BACT</name>
<dbReference type="EMBL" id="KU221504">
    <property type="protein sequence ID" value="AMP41521.1"/>
    <property type="molecule type" value="Genomic_DNA"/>
</dbReference>
<dbReference type="Pfam" id="PF25216">
    <property type="entry name" value="Volactin"/>
    <property type="match status" value="1"/>
</dbReference>
<sequence>MVEAAGVSEYQGKVDSVVPDKPEGPIGLDVGTSNIVMAQNKGNKIVLTKQLNAFFTIPQSKFTKQILIQNEITFFEHKKQYFIIGDSAENFANMFNANSKRTMEKGFLALREDEGVAIIQALIKTLVQRPKKFGEIICFSVPGDAFDNEDKASPLSGHESVIKMYLESLGYTPIAINEGLAVVMAELGDDNYTGIGISMGGGMCNICLSYMSVPVIQYSIQQGGDDIDERVGREVGLSATKVKGIKEEGVDLSKLPKNKVELAIQMYYTDLINQLVFSLEHVISSSNKIPKIADPVPVVISGGTASPKGFREKFESAVQTIRLPFEISKIVIPQDPLSTTAKGALVMAVSESI</sequence>
<reference evidence="1" key="1">
    <citation type="submission" date="2015-12" db="EMBL/GenBank/DDBJ databases">
        <authorList>
            <person name="Shamseldin A."/>
            <person name="Moawad H."/>
            <person name="Abd El-Rahim W.M."/>
            <person name="Sadowsky M.J."/>
        </authorList>
    </citation>
    <scope>NUCLEOTIDE SEQUENCE</scope>
</reference>
<dbReference type="Gene3D" id="3.30.420.40">
    <property type="match status" value="1"/>
</dbReference>
<proteinExistence type="predicted"/>
<dbReference type="AlphaFoldDB" id="A0A142BTT3"/>
<dbReference type="SUPFAM" id="SSF53067">
    <property type="entry name" value="Actin-like ATPase domain"/>
    <property type="match status" value="1"/>
</dbReference>
<accession>A0A142BTT3</accession>
<evidence type="ECO:0000313" key="1">
    <source>
        <dbReference type="EMBL" id="AMP41521.1"/>
    </source>
</evidence>
<organism evidence="1">
    <name type="scientific">uncultured Nitrospirota bacterium</name>
    <dbReference type="NCBI Taxonomy" id="170969"/>
    <lineage>
        <taxon>Bacteria</taxon>
        <taxon>Pseudomonadati</taxon>
        <taxon>Nitrospirota</taxon>
        <taxon>environmental samples</taxon>
    </lineage>
</organism>
<dbReference type="InterPro" id="IPR057363">
    <property type="entry name" value="Volactin"/>
</dbReference>